<name>A0A5C4L9G6_9HYPH</name>
<protein>
    <submittedName>
        <fullName evidence="1">Uncharacterized protein</fullName>
    </submittedName>
</protein>
<proteinExistence type="predicted"/>
<reference evidence="1 2" key="1">
    <citation type="submission" date="2019-06" db="EMBL/GenBank/DDBJ databases">
        <title>Genome of Methylobacterium sp. 17Sr1-39.</title>
        <authorList>
            <person name="Seo T."/>
        </authorList>
    </citation>
    <scope>NUCLEOTIDE SEQUENCE [LARGE SCALE GENOMIC DNA]</scope>
    <source>
        <strain evidence="1 2">17Sr1-39</strain>
    </source>
</reference>
<gene>
    <name evidence="1" type="ORF">FF100_28380</name>
</gene>
<comment type="caution">
    <text evidence="1">The sequence shown here is derived from an EMBL/GenBank/DDBJ whole genome shotgun (WGS) entry which is preliminary data.</text>
</comment>
<dbReference type="EMBL" id="VDDA01000021">
    <property type="protein sequence ID" value="TNC08759.1"/>
    <property type="molecule type" value="Genomic_DNA"/>
</dbReference>
<dbReference type="OrthoDB" id="7999401at2"/>
<keyword evidence="2" id="KW-1185">Reference proteome</keyword>
<organism evidence="1 2">
    <name type="scientific">Methylobacterium terricola</name>
    <dbReference type="NCBI Taxonomy" id="2583531"/>
    <lineage>
        <taxon>Bacteria</taxon>
        <taxon>Pseudomonadati</taxon>
        <taxon>Pseudomonadota</taxon>
        <taxon>Alphaproteobacteria</taxon>
        <taxon>Hyphomicrobiales</taxon>
        <taxon>Methylobacteriaceae</taxon>
        <taxon>Methylobacterium</taxon>
    </lineage>
</organism>
<evidence type="ECO:0000313" key="2">
    <source>
        <dbReference type="Proteomes" id="UP000305267"/>
    </source>
</evidence>
<evidence type="ECO:0000313" key="1">
    <source>
        <dbReference type="EMBL" id="TNC08759.1"/>
    </source>
</evidence>
<dbReference type="RefSeq" id="WP_139039117.1">
    <property type="nucleotide sequence ID" value="NZ_VDDA01000021.1"/>
</dbReference>
<sequence>MTDAHMRLVDAIIAELLEQEGMAQELAEFADRMEADGHHATVDTLRAISRGRRVKGIELRSNLAALEVASYDAAEDGN</sequence>
<dbReference type="AlphaFoldDB" id="A0A5C4L9G6"/>
<dbReference type="Proteomes" id="UP000305267">
    <property type="component" value="Unassembled WGS sequence"/>
</dbReference>
<accession>A0A5C4L9G6</accession>